<evidence type="ECO:0000256" key="3">
    <source>
        <dbReference type="ARBA" id="ARBA00023004"/>
    </source>
</evidence>
<keyword evidence="1" id="KW-0001">2Fe-2S</keyword>
<feature type="domain" description="Rieske" evidence="6">
    <location>
        <begin position="8"/>
        <end position="122"/>
    </location>
</feature>
<dbReference type="Gene3D" id="2.102.10.10">
    <property type="entry name" value="Rieske [2Fe-2S] iron-sulphur domain"/>
    <property type="match status" value="1"/>
</dbReference>
<proteinExistence type="predicted"/>
<keyword evidence="3" id="KW-0408">Iron</keyword>
<dbReference type="InterPro" id="IPR054716">
    <property type="entry name" value="Sol_Rieske_ferrdox_dom"/>
</dbReference>
<dbReference type="InterPro" id="IPR036922">
    <property type="entry name" value="Rieske_2Fe-2S_sf"/>
</dbReference>
<evidence type="ECO:0000259" key="6">
    <source>
        <dbReference type="PROSITE" id="PS51296"/>
    </source>
</evidence>
<protein>
    <submittedName>
        <fullName evidence="7">RFESD-like protein</fullName>
    </submittedName>
</protein>
<evidence type="ECO:0000256" key="4">
    <source>
        <dbReference type="ARBA" id="ARBA00023014"/>
    </source>
</evidence>
<keyword evidence="8" id="KW-1185">Reference proteome</keyword>
<dbReference type="SUPFAM" id="SSF50022">
    <property type="entry name" value="ISP domain"/>
    <property type="match status" value="1"/>
</dbReference>
<dbReference type="PROSITE" id="PS51296">
    <property type="entry name" value="RIESKE"/>
    <property type="match status" value="1"/>
</dbReference>
<reference evidence="7" key="1">
    <citation type="submission" date="2022-11" db="EMBL/GenBank/DDBJ databases">
        <title>Centuries of genome instability and evolution in soft-shell clam transmissible cancer (bioRxiv).</title>
        <authorList>
            <person name="Hart S.F.M."/>
            <person name="Yonemitsu M.A."/>
            <person name="Giersch R.M."/>
            <person name="Beal B.F."/>
            <person name="Arriagada G."/>
            <person name="Davis B.W."/>
            <person name="Ostrander E.A."/>
            <person name="Goff S.P."/>
            <person name="Metzger M.J."/>
        </authorList>
    </citation>
    <scope>NUCLEOTIDE SEQUENCE</scope>
    <source>
        <strain evidence="7">MELC-2E11</strain>
        <tissue evidence="7">Siphon/mantle</tissue>
    </source>
</reference>
<sequence>MAAIQEEVFACSVSEFVRGTEKKRITVNDNDIFIVKIGDKYFALDSFCYHAGGPLYNGDIEELGGRACMVCPWHKYKVCIDTGQNFYQSVDPKNPKTSVKWTAGQRRHRTHAVIVRDGKIYVTLTEKDGTLDSDQYNGHRA</sequence>
<dbReference type="InterPro" id="IPR017941">
    <property type="entry name" value="Rieske_2Fe-2S"/>
</dbReference>
<organism evidence="7 8">
    <name type="scientific">Mya arenaria</name>
    <name type="common">Soft-shell clam</name>
    <dbReference type="NCBI Taxonomy" id="6604"/>
    <lineage>
        <taxon>Eukaryota</taxon>
        <taxon>Metazoa</taxon>
        <taxon>Spiralia</taxon>
        <taxon>Lophotrochozoa</taxon>
        <taxon>Mollusca</taxon>
        <taxon>Bivalvia</taxon>
        <taxon>Autobranchia</taxon>
        <taxon>Heteroconchia</taxon>
        <taxon>Euheterodonta</taxon>
        <taxon>Imparidentia</taxon>
        <taxon>Neoheterodontei</taxon>
        <taxon>Myida</taxon>
        <taxon>Myoidea</taxon>
        <taxon>Myidae</taxon>
        <taxon>Mya</taxon>
    </lineage>
</organism>
<dbReference type="Proteomes" id="UP001164746">
    <property type="component" value="Chromosome 13"/>
</dbReference>
<dbReference type="PANTHER" id="PTHR21496">
    <property type="entry name" value="FERREDOXIN-RELATED"/>
    <property type="match status" value="1"/>
</dbReference>
<dbReference type="Pfam" id="PF22543">
    <property type="entry name" value="Rieske_4"/>
    <property type="match status" value="1"/>
</dbReference>
<name>A0ABY7FNH5_MYAAR</name>
<keyword evidence="4" id="KW-0411">Iron-sulfur</keyword>
<evidence type="ECO:0000256" key="1">
    <source>
        <dbReference type="ARBA" id="ARBA00022714"/>
    </source>
</evidence>
<gene>
    <name evidence="7" type="ORF">MAR_037454</name>
</gene>
<keyword evidence="2" id="KW-0479">Metal-binding</keyword>
<comment type="cofactor">
    <cofactor evidence="5">
        <name>[2Fe-2S] cluster</name>
        <dbReference type="ChEBI" id="CHEBI:190135"/>
    </cofactor>
</comment>
<evidence type="ECO:0000256" key="2">
    <source>
        <dbReference type="ARBA" id="ARBA00022723"/>
    </source>
</evidence>
<dbReference type="PANTHER" id="PTHR21496:SF0">
    <property type="entry name" value="RIESKE DOMAIN-CONTAINING PROTEIN"/>
    <property type="match status" value="1"/>
</dbReference>
<accession>A0ABY7FNH5</accession>
<evidence type="ECO:0000313" key="8">
    <source>
        <dbReference type="Proteomes" id="UP001164746"/>
    </source>
</evidence>
<dbReference type="EMBL" id="CP111024">
    <property type="protein sequence ID" value="WAR23785.1"/>
    <property type="molecule type" value="Genomic_DNA"/>
</dbReference>
<evidence type="ECO:0000256" key="5">
    <source>
        <dbReference type="ARBA" id="ARBA00034078"/>
    </source>
</evidence>
<evidence type="ECO:0000313" key="7">
    <source>
        <dbReference type="EMBL" id="WAR23785.1"/>
    </source>
</evidence>